<comment type="caution">
    <text evidence="2">The sequence shown here is derived from an EMBL/GenBank/DDBJ whole genome shotgun (WGS) entry which is preliminary data.</text>
</comment>
<dbReference type="AlphaFoldDB" id="A0AAN8JBV0"/>
<gene>
    <name evidence="2" type="ORF">SNE40_017331</name>
</gene>
<feature type="chain" id="PRO_5043007722" evidence="1">
    <location>
        <begin position="21"/>
        <end position="426"/>
    </location>
</feature>
<dbReference type="PANTHER" id="PTHR35836:SF1">
    <property type="entry name" value="VCBS REPEAT-CONTAINING PROTEIN"/>
    <property type="match status" value="1"/>
</dbReference>
<organism evidence="2 3">
    <name type="scientific">Patella caerulea</name>
    <name type="common">Rayed Mediterranean limpet</name>
    <dbReference type="NCBI Taxonomy" id="87958"/>
    <lineage>
        <taxon>Eukaryota</taxon>
        <taxon>Metazoa</taxon>
        <taxon>Spiralia</taxon>
        <taxon>Lophotrochozoa</taxon>
        <taxon>Mollusca</taxon>
        <taxon>Gastropoda</taxon>
        <taxon>Patellogastropoda</taxon>
        <taxon>Patelloidea</taxon>
        <taxon>Patellidae</taxon>
        <taxon>Patella</taxon>
    </lineage>
</organism>
<evidence type="ECO:0000313" key="3">
    <source>
        <dbReference type="Proteomes" id="UP001347796"/>
    </source>
</evidence>
<protein>
    <submittedName>
        <fullName evidence="2">Uncharacterized protein</fullName>
    </submittedName>
</protein>
<reference evidence="2 3" key="1">
    <citation type="submission" date="2024-01" db="EMBL/GenBank/DDBJ databases">
        <title>The genome of the rayed Mediterranean limpet Patella caerulea (Linnaeus, 1758).</title>
        <authorList>
            <person name="Anh-Thu Weber A."/>
            <person name="Halstead-Nussloch G."/>
        </authorList>
    </citation>
    <scope>NUCLEOTIDE SEQUENCE [LARGE SCALE GENOMIC DNA]</scope>
    <source>
        <strain evidence="2">AATW-2023a</strain>
        <tissue evidence="2">Whole specimen</tissue>
    </source>
</reference>
<keyword evidence="3" id="KW-1185">Reference proteome</keyword>
<dbReference type="EMBL" id="JAZGQO010000011">
    <property type="protein sequence ID" value="KAK6173965.1"/>
    <property type="molecule type" value="Genomic_DNA"/>
</dbReference>
<name>A0AAN8JBV0_PATCE</name>
<accession>A0AAN8JBV0</accession>
<dbReference type="Proteomes" id="UP001347796">
    <property type="component" value="Unassembled WGS sequence"/>
</dbReference>
<evidence type="ECO:0000256" key="1">
    <source>
        <dbReference type="SAM" id="SignalP"/>
    </source>
</evidence>
<feature type="signal peptide" evidence="1">
    <location>
        <begin position="1"/>
        <end position="20"/>
    </location>
</feature>
<sequence length="426" mass="46378">MFEFLAFVVLASVLSTDIQGASVKKLGSFSAPHAAFIEVVEDTHASSAKDKYHLFISSFNAVPLSKDHVYEVTKIGSHLQNVAGIKVITATSSVTWPNEVGVVPESVFHKNMVSVSGGFLVPLKAHGVIDLFDYSSAPPKGPYRITDNSADAAWFYHRVQWKDMNGDGRVDAVSCRAKKPILFGSEDGELVWFEQPSSGALSSTWKTHVLAHGPDVYFEITSLPTSNGKMDCIITAGFFSKSLNVYWTTDPHGRWDDASKIKSRVIDNHIKAVFDVKVVDLDQDGKLDVLVTSNDARNAAMYAFEIPSDFRTGTFKQHVIATGFASRASGIGKGAPGSPEVVYENENHKTGKPMIILSGDDDGRAHLLKPRSTAHGDFKYSMETILDVGSGTVGKIAQKDVDGDGYPEVFIPAYNAGKVYVYTFKP</sequence>
<dbReference type="SUPFAM" id="SSF69318">
    <property type="entry name" value="Integrin alpha N-terminal domain"/>
    <property type="match status" value="1"/>
</dbReference>
<dbReference type="PANTHER" id="PTHR35836">
    <property type="entry name" value="VCBS REPEAT-CONTAINING PROTEIN"/>
    <property type="match status" value="1"/>
</dbReference>
<evidence type="ECO:0000313" key="2">
    <source>
        <dbReference type="EMBL" id="KAK6173965.1"/>
    </source>
</evidence>
<proteinExistence type="predicted"/>
<dbReference type="InterPro" id="IPR028994">
    <property type="entry name" value="Integrin_alpha_N"/>
</dbReference>
<keyword evidence="1" id="KW-0732">Signal</keyword>
<dbReference type="Gene3D" id="2.130.10.130">
    <property type="entry name" value="Integrin alpha, N-terminal"/>
    <property type="match status" value="1"/>
</dbReference>